<reference evidence="3" key="2">
    <citation type="submission" date="2020-10" db="UniProtKB">
        <authorList>
            <consortium name="WormBaseParasite"/>
        </authorList>
    </citation>
    <scope>IDENTIFICATION</scope>
</reference>
<evidence type="ECO:0000313" key="3">
    <source>
        <dbReference type="WBParaSite" id="Pan_g14876.t1"/>
    </source>
</evidence>
<feature type="region of interest" description="Disordered" evidence="1">
    <location>
        <begin position="38"/>
        <end position="78"/>
    </location>
</feature>
<protein>
    <submittedName>
        <fullName evidence="3">Uncharacterized protein</fullName>
    </submittedName>
</protein>
<dbReference type="AlphaFoldDB" id="A0A7E4ZSP3"/>
<organism evidence="2 3">
    <name type="scientific">Panagrellus redivivus</name>
    <name type="common">Microworm</name>
    <dbReference type="NCBI Taxonomy" id="6233"/>
    <lineage>
        <taxon>Eukaryota</taxon>
        <taxon>Metazoa</taxon>
        <taxon>Ecdysozoa</taxon>
        <taxon>Nematoda</taxon>
        <taxon>Chromadorea</taxon>
        <taxon>Rhabditida</taxon>
        <taxon>Tylenchina</taxon>
        <taxon>Panagrolaimomorpha</taxon>
        <taxon>Panagrolaimoidea</taxon>
        <taxon>Panagrolaimidae</taxon>
        <taxon>Panagrellus</taxon>
    </lineage>
</organism>
<evidence type="ECO:0000313" key="2">
    <source>
        <dbReference type="Proteomes" id="UP000492821"/>
    </source>
</evidence>
<accession>A0A7E4ZSP3</accession>
<sequence>MSPFKPRIITLGPTQIVVRSRRSLLKCPIIMMSTKNTMLPGFIPSTPERHSSPGIVESSHTTPEDTFPPSCPWAEPEI</sequence>
<evidence type="ECO:0000256" key="1">
    <source>
        <dbReference type="SAM" id="MobiDB-lite"/>
    </source>
</evidence>
<name>A0A7E4ZSP3_PANRE</name>
<dbReference type="WBParaSite" id="Pan_g14876.t1">
    <property type="protein sequence ID" value="Pan_g14876.t1"/>
    <property type="gene ID" value="Pan_g14876"/>
</dbReference>
<dbReference type="Proteomes" id="UP000492821">
    <property type="component" value="Unassembled WGS sequence"/>
</dbReference>
<proteinExistence type="predicted"/>
<keyword evidence="2" id="KW-1185">Reference proteome</keyword>
<reference evidence="2" key="1">
    <citation type="journal article" date="2013" name="Genetics">
        <title>The draft genome and transcriptome of Panagrellus redivivus are shaped by the harsh demands of a free-living lifestyle.</title>
        <authorList>
            <person name="Srinivasan J."/>
            <person name="Dillman A.R."/>
            <person name="Macchietto M.G."/>
            <person name="Heikkinen L."/>
            <person name="Lakso M."/>
            <person name="Fracchia K.M."/>
            <person name="Antoshechkin I."/>
            <person name="Mortazavi A."/>
            <person name="Wong G."/>
            <person name="Sternberg P.W."/>
        </authorList>
    </citation>
    <scope>NUCLEOTIDE SEQUENCE [LARGE SCALE GENOMIC DNA]</scope>
    <source>
        <strain evidence="2">MT8872</strain>
    </source>
</reference>